<name>A0ABN8DTL7_9VIBR</name>
<sequence length="250" mass="27785">MTQKSILFICQGNAVRSQLAQAIINQDYGQYYQAQSAGLTASEVDPRAVATLARHGYSTKGLQSTALRPEQLGQFDYLITLCASAKAECQPLLVDKHCLSWDLAKPVANEQGEFEQTLAALKQRIRLFHLVQTPAHAQGFDPLLLNKCLSDQTRLLLLLLLYSEQELCVGELCAALQLSQPKISRALSHLRHCGLLKDRRVGQWVFYSLADLPAWVLTILEQQLLACQSSIQAAVMLLSQSENLRPLNLD</sequence>
<evidence type="ECO:0000259" key="2">
    <source>
        <dbReference type="PROSITE" id="PS50987"/>
    </source>
</evidence>
<keyword evidence="3" id="KW-0560">Oxidoreductase</keyword>
<dbReference type="Gene3D" id="3.40.50.2300">
    <property type="match status" value="1"/>
</dbReference>
<protein>
    <submittedName>
        <fullName evidence="3">Arsenate reductase</fullName>
        <ecNumber evidence="3">1.20.4.4</ecNumber>
    </submittedName>
</protein>
<dbReference type="SUPFAM" id="SSF46785">
    <property type="entry name" value="Winged helix' DNA-binding domain"/>
    <property type="match status" value="1"/>
</dbReference>
<dbReference type="NCBIfam" id="NF033788">
    <property type="entry name" value="HTH_metalloreg"/>
    <property type="match status" value="1"/>
</dbReference>
<dbReference type="Gene3D" id="1.10.10.10">
    <property type="entry name" value="Winged helix-like DNA-binding domain superfamily/Winged helix DNA-binding domain"/>
    <property type="match status" value="1"/>
</dbReference>
<dbReference type="Pfam" id="PF01022">
    <property type="entry name" value="HTH_5"/>
    <property type="match status" value="1"/>
</dbReference>
<dbReference type="EMBL" id="CAKLDI010000001">
    <property type="protein sequence ID" value="CAH0534170.1"/>
    <property type="molecule type" value="Genomic_DNA"/>
</dbReference>
<dbReference type="InterPro" id="IPR036388">
    <property type="entry name" value="WH-like_DNA-bd_sf"/>
</dbReference>
<dbReference type="PANTHER" id="PTHR43428">
    <property type="entry name" value="ARSENATE REDUCTASE"/>
    <property type="match status" value="1"/>
</dbReference>
<dbReference type="GO" id="GO:0030612">
    <property type="term" value="F:arsenate reductase (thioredoxin) activity"/>
    <property type="evidence" value="ECO:0007669"/>
    <property type="project" value="UniProtKB-EC"/>
</dbReference>
<keyword evidence="4" id="KW-1185">Reference proteome</keyword>
<reference evidence="3" key="1">
    <citation type="submission" date="2021-11" db="EMBL/GenBank/DDBJ databases">
        <authorList>
            <person name="Rodrigo-Torres L."/>
            <person name="Arahal R. D."/>
            <person name="Lucena T."/>
        </authorList>
    </citation>
    <scope>NUCLEOTIDE SEQUENCE</scope>
    <source>
        <strain evidence="3">CECT 7929</strain>
    </source>
</reference>
<evidence type="ECO:0000256" key="1">
    <source>
        <dbReference type="ARBA" id="ARBA00022849"/>
    </source>
</evidence>
<dbReference type="PRINTS" id="PR00778">
    <property type="entry name" value="HTHARSR"/>
</dbReference>
<accession>A0ABN8DTL7</accession>
<proteinExistence type="predicted"/>
<dbReference type="InterPro" id="IPR036390">
    <property type="entry name" value="WH_DNA-bd_sf"/>
</dbReference>
<dbReference type="InterPro" id="IPR011991">
    <property type="entry name" value="ArsR-like_HTH"/>
</dbReference>
<gene>
    <name evidence="3" type="primary">arsC</name>
    <name evidence="3" type="ORF">VST7929_02078</name>
</gene>
<dbReference type="InterPro" id="IPR023485">
    <property type="entry name" value="Ptyr_pPase"/>
</dbReference>
<dbReference type="Pfam" id="PF01451">
    <property type="entry name" value="LMWPc"/>
    <property type="match status" value="1"/>
</dbReference>
<dbReference type="PANTHER" id="PTHR43428:SF1">
    <property type="entry name" value="ARSENATE REDUCTASE"/>
    <property type="match status" value="1"/>
</dbReference>
<dbReference type="SMART" id="SM00418">
    <property type="entry name" value="HTH_ARSR"/>
    <property type="match status" value="1"/>
</dbReference>
<dbReference type="SUPFAM" id="SSF52788">
    <property type="entry name" value="Phosphotyrosine protein phosphatases I"/>
    <property type="match status" value="1"/>
</dbReference>
<comment type="caution">
    <text evidence="3">The sequence shown here is derived from an EMBL/GenBank/DDBJ whole genome shotgun (WGS) entry which is preliminary data.</text>
</comment>
<dbReference type="Proteomes" id="UP000838672">
    <property type="component" value="Unassembled WGS sequence"/>
</dbReference>
<dbReference type="CDD" id="cd00090">
    <property type="entry name" value="HTH_ARSR"/>
    <property type="match status" value="1"/>
</dbReference>
<dbReference type="InterPro" id="IPR001845">
    <property type="entry name" value="HTH_ArsR_DNA-bd_dom"/>
</dbReference>
<feature type="domain" description="HTH arsR-type" evidence="2">
    <location>
        <begin position="134"/>
        <end position="231"/>
    </location>
</feature>
<dbReference type="PROSITE" id="PS50987">
    <property type="entry name" value="HTH_ARSR_2"/>
    <property type="match status" value="1"/>
</dbReference>
<evidence type="ECO:0000313" key="4">
    <source>
        <dbReference type="Proteomes" id="UP000838672"/>
    </source>
</evidence>
<evidence type="ECO:0000313" key="3">
    <source>
        <dbReference type="EMBL" id="CAH0534170.1"/>
    </source>
</evidence>
<keyword evidence="1" id="KW-0059">Arsenical resistance</keyword>
<dbReference type="SMART" id="SM00226">
    <property type="entry name" value="LMWPc"/>
    <property type="match status" value="1"/>
</dbReference>
<dbReference type="RefSeq" id="WP_237466568.1">
    <property type="nucleotide sequence ID" value="NZ_CAKLDI010000001.1"/>
</dbReference>
<organism evidence="3 4">
    <name type="scientific">Vibrio stylophorae</name>
    <dbReference type="NCBI Taxonomy" id="659351"/>
    <lineage>
        <taxon>Bacteria</taxon>
        <taxon>Pseudomonadati</taxon>
        <taxon>Pseudomonadota</taxon>
        <taxon>Gammaproteobacteria</taxon>
        <taxon>Vibrionales</taxon>
        <taxon>Vibrionaceae</taxon>
        <taxon>Vibrio</taxon>
    </lineage>
</organism>
<dbReference type="EC" id="1.20.4.4" evidence="3"/>
<dbReference type="InterPro" id="IPR036196">
    <property type="entry name" value="Ptyr_pPase_sf"/>
</dbReference>